<dbReference type="GO" id="GO:0008081">
    <property type="term" value="F:phosphoric diester hydrolase activity"/>
    <property type="evidence" value="ECO:0007669"/>
    <property type="project" value="UniProtKB-UniRule"/>
</dbReference>
<dbReference type="CDD" id="cd04899">
    <property type="entry name" value="ACT_ACR-UUR-like_2"/>
    <property type="match status" value="1"/>
</dbReference>
<proteinExistence type="inferred from homology"/>
<keyword evidence="6 7" id="KW-0511">Multifunctional enzyme</keyword>
<dbReference type="InterPro" id="IPR013546">
    <property type="entry name" value="PII_UdlTrfase/GS_AdlTrfase"/>
</dbReference>
<comment type="caution">
    <text evidence="7">Lacks conserved residue(s) required for the propagation of feature annotation.</text>
</comment>
<evidence type="ECO:0000256" key="5">
    <source>
        <dbReference type="ARBA" id="ARBA00022842"/>
    </source>
</evidence>
<dbReference type="AlphaFoldDB" id="A0A840MMC7"/>
<comment type="cofactor">
    <cofactor evidence="7">
        <name>Mg(2+)</name>
        <dbReference type="ChEBI" id="CHEBI:18420"/>
    </cofactor>
</comment>
<evidence type="ECO:0000259" key="9">
    <source>
        <dbReference type="PROSITE" id="PS51831"/>
    </source>
</evidence>
<evidence type="ECO:0000256" key="7">
    <source>
        <dbReference type="HAMAP-Rule" id="MF_00277"/>
    </source>
</evidence>
<feature type="domain" description="ACT" evidence="8">
    <location>
        <begin position="681"/>
        <end position="767"/>
    </location>
</feature>
<dbReference type="Proteomes" id="UP000575898">
    <property type="component" value="Unassembled WGS sequence"/>
</dbReference>
<comment type="caution">
    <text evidence="10">The sequence shown here is derived from an EMBL/GenBank/DDBJ whole genome shotgun (WGS) entry which is preliminary data.</text>
</comment>
<dbReference type="GO" id="GO:0008773">
    <property type="term" value="F:[protein-PII] uridylyltransferase activity"/>
    <property type="evidence" value="ECO:0007669"/>
    <property type="project" value="UniProtKB-UniRule"/>
</dbReference>
<comment type="catalytic activity">
    <reaction evidence="7">
        <text>[protein-PII]-uridylyl-L-tyrosine + H2O = [protein-PII]-L-tyrosine + UMP + H(+)</text>
        <dbReference type="Rhea" id="RHEA:48600"/>
        <dbReference type="Rhea" id="RHEA-COMP:12147"/>
        <dbReference type="Rhea" id="RHEA-COMP:12148"/>
        <dbReference type="ChEBI" id="CHEBI:15377"/>
        <dbReference type="ChEBI" id="CHEBI:15378"/>
        <dbReference type="ChEBI" id="CHEBI:46858"/>
        <dbReference type="ChEBI" id="CHEBI:57865"/>
        <dbReference type="ChEBI" id="CHEBI:90602"/>
    </reaction>
</comment>
<accession>A0A840MMC7</accession>
<dbReference type="EC" id="2.7.7.59" evidence="7"/>
<dbReference type="SUPFAM" id="SSF109604">
    <property type="entry name" value="HD-domain/PDEase-like"/>
    <property type="match status" value="1"/>
</dbReference>
<dbReference type="PROSITE" id="PS51671">
    <property type="entry name" value="ACT"/>
    <property type="match status" value="2"/>
</dbReference>
<sequence>MNTPPAIPVIDAAHWRTHLQRTRDRLRAHYLASQDVEWLLRAHSQAIDEVLARLWTDLSFTPDVGLIAVGGYGRQEIYPFSDIDLLILIPHRDDVGLNQRIEYLISLFWDIGLDVGHSVRTLEECVQEADKDLTVQTTLLEARPLACEPMLFQRLKQALHAQLDPLKFYEAKLLEQQQRHMRFHGVAYNLEPNTKESPGGLRDLQVIIWIATGANVGRTWSDLASKGIISTAEARQIHRAEKVLKNLRVGLHYLANRREDRLLFDLQNQLAQAAAFSDSATQRASERLMQSYYRAARTVLQLNDILVQNLKGRIVSILAPVEVLNERFFARNNLLLARDLKLFEKQPAAIFEAFLLFQQHASLAGLGAKTLRALWNARGKINADFRANPRHQQLFMDILRAPRGQTRVLRRMNLYGILGRYIPAFGKIVGLMQHDLFHVYTVDEHILMVVRNLRRFAVPEFAHEYPLCSKLIADFDKPELLYLAGLFHDIAKGRGGDHSSLGKVDALEFADQHGLSPQDSELVAWLVGQHLNMSSVAQKQDVYDPEVIDHFATEVGTQRRLTALYLLTVADIRGTSPKVWNNWKAKLLEDLFHATSRRLSAGNFNLVTYIEERQHEAQALLRYYGLTSDAHKALWKELDTVYFMRHDAREIAWHTRALYWRTQDPTPVVKAKLSDDGDGLQVLVYVPDQPQLFARLCNYFERARFSIGEAKIYTTRHGFALDSFYVFIPENSTDHYRDLIALIEYELTEKLRMQAPIEMLSAGRISRQLKHFPLQPQISIRSDDKQNYYVMSVIAGDRPGLLSRITHVLNNWQISIHSAKISTLGERAEDTFLITGPGLSDSKILVQVEADLLGALST</sequence>
<dbReference type="InterPro" id="IPR045865">
    <property type="entry name" value="ACT-like_dom_sf"/>
</dbReference>
<dbReference type="EC" id="3.1.4.-" evidence="7"/>
<dbReference type="SMART" id="SM00471">
    <property type="entry name" value="HDc"/>
    <property type="match status" value="1"/>
</dbReference>
<dbReference type="PROSITE" id="PS51831">
    <property type="entry name" value="HD"/>
    <property type="match status" value="1"/>
</dbReference>
<dbReference type="InterPro" id="IPR002912">
    <property type="entry name" value="ACT_dom"/>
</dbReference>
<dbReference type="HAMAP" id="MF_00277">
    <property type="entry name" value="PII_uridylyl_transf"/>
    <property type="match status" value="1"/>
</dbReference>
<comment type="catalytic activity">
    <reaction evidence="7">
        <text>[protein-PII]-L-tyrosine + UTP = [protein-PII]-uridylyl-L-tyrosine + diphosphate</text>
        <dbReference type="Rhea" id="RHEA:13673"/>
        <dbReference type="Rhea" id="RHEA-COMP:12147"/>
        <dbReference type="Rhea" id="RHEA-COMP:12148"/>
        <dbReference type="ChEBI" id="CHEBI:33019"/>
        <dbReference type="ChEBI" id="CHEBI:46398"/>
        <dbReference type="ChEBI" id="CHEBI:46858"/>
        <dbReference type="ChEBI" id="CHEBI:90602"/>
        <dbReference type="EC" id="2.7.7.59"/>
    </reaction>
</comment>
<feature type="domain" description="HD" evidence="9">
    <location>
        <begin position="442"/>
        <end position="564"/>
    </location>
</feature>
<name>A0A840MMC7_9PROT</name>
<comment type="similarity">
    <text evidence="7">Belongs to the GlnD family.</text>
</comment>
<keyword evidence="11" id="KW-1185">Reference proteome</keyword>
<evidence type="ECO:0000256" key="3">
    <source>
        <dbReference type="ARBA" id="ARBA00022737"/>
    </source>
</evidence>
<dbReference type="CDD" id="cd05401">
    <property type="entry name" value="NT_GlnE_GlnD_like"/>
    <property type="match status" value="1"/>
</dbReference>
<dbReference type="Pfam" id="PF08335">
    <property type="entry name" value="GlnD_UR_UTase"/>
    <property type="match status" value="1"/>
</dbReference>
<dbReference type="InterPro" id="IPR010043">
    <property type="entry name" value="UTase/UR"/>
</dbReference>
<dbReference type="PIRSF" id="PIRSF006288">
    <property type="entry name" value="PII_uridyltransf"/>
    <property type="match status" value="1"/>
</dbReference>
<reference evidence="10 11" key="1">
    <citation type="submission" date="2020-08" db="EMBL/GenBank/DDBJ databases">
        <title>Genomic Encyclopedia of Type Strains, Phase IV (KMG-IV): sequencing the most valuable type-strain genomes for metagenomic binning, comparative biology and taxonomic classification.</title>
        <authorList>
            <person name="Goeker M."/>
        </authorList>
    </citation>
    <scope>NUCLEOTIDE SEQUENCE [LARGE SCALE GENOMIC DNA]</scope>
    <source>
        <strain evidence="10 11">DSM 27165</strain>
    </source>
</reference>
<dbReference type="PANTHER" id="PTHR47320:SF1">
    <property type="entry name" value="BIFUNCTIONAL URIDYLYLTRANSFERASE_URIDYLYL-REMOVING ENZYME"/>
    <property type="match status" value="1"/>
</dbReference>
<comment type="activity regulation">
    <text evidence="7">Uridylyltransferase (UTase) activity is inhibited by glutamine, while glutamine activates uridylyl-removing (UR) activity.</text>
</comment>
<keyword evidence="3" id="KW-0677">Repeat</keyword>
<evidence type="ECO:0000259" key="8">
    <source>
        <dbReference type="PROSITE" id="PS51671"/>
    </source>
</evidence>
<dbReference type="RefSeq" id="WP_221320249.1">
    <property type="nucleotide sequence ID" value="NZ_JACHHY010000018.1"/>
</dbReference>
<gene>
    <name evidence="7" type="primary">glnD</name>
    <name evidence="10" type="ORF">HNQ59_002872</name>
</gene>
<dbReference type="SUPFAM" id="SSF81593">
    <property type="entry name" value="Nucleotidyltransferase substrate binding subunit/domain"/>
    <property type="match status" value="1"/>
</dbReference>
<comment type="function">
    <text evidence="7">Modifies, by uridylylation and deuridylylation, the PII regulatory proteins (GlnB and homologs), in response to the nitrogen status of the cell that GlnD senses through the glutamine level. Under low glutamine levels, catalyzes the conversion of the PII proteins and UTP to PII-UMP and PPi, while under higher glutamine levels, GlnD hydrolyzes PII-UMP to PII and UMP (deuridylylation). Thus, controls uridylylation state and activity of the PII proteins, and plays an important role in the regulation of nitrogen metabolism.</text>
</comment>
<dbReference type="NCBIfam" id="NF002837">
    <property type="entry name" value="PRK03059.1"/>
    <property type="match status" value="1"/>
</dbReference>
<dbReference type="EMBL" id="JACHHY010000018">
    <property type="protein sequence ID" value="MBB5019570.1"/>
    <property type="molecule type" value="Genomic_DNA"/>
</dbReference>
<dbReference type="InterPro" id="IPR006674">
    <property type="entry name" value="HD_domain"/>
</dbReference>
<keyword evidence="1 7" id="KW-0808">Transferase</keyword>
<evidence type="ECO:0000256" key="1">
    <source>
        <dbReference type="ARBA" id="ARBA00022679"/>
    </source>
</evidence>
<organism evidence="10 11">
    <name type="scientific">Chitinivorax tropicus</name>
    <dbReference type="NCBI Taxonomy" id="714531"/>
    <lineage>
        <taxon>Bacteria</taxon>
        <taxon>Pseudomonadati</taxon>
        <taxon>Pseudomonadota</taxon>
        <taxon>Betaproteobacteria</taxon>
        <taxon>Chitinivorax</taxon>
    </lineage>
</organism>
<dbReference type="InterPro" id="IPR043519">
    <property type="entry name" value="NT_sf"/>
</dbReference>
<dbReference type="CDD" id="cd00077">
    <property type="entry name" value="HDc"/>
    <property type="match status" value="1"/>
</dbReference>
<feature type="domain" description="ACT" evidence="8">
    <location>
        <begin position="790"/>
        <end position="858"/>
    </location>
</feature>
<evidence type="ECO:0000256" key="2">
    <source>
        <dbReference type="ARBA" id="ARBA00022695"/>
    </source>
</evidence>
<comment type="domain">
    <text evidence="7">Has four distinct domains: an N-terminal nucleotidyltransferase (NT) domain responsible for UTase activity, a central HD domain that encodes UR activity, and two C-terminal ACT domains that seem to have a role in glutamine sensing.</text>
</comment>
<keyword evidence="5 7" id="KW-0460">Magnesium</keyword>
<protein>
    <recommendedName>
        <fullName evidence="7">Bifunctional uridylyltransferase/uridylyl-removing enzyme</fullName>
        <shortName evidence="7">UTase/UR</shortName>
    </recommendedName>
    <alternativeName>
        <fullName evidence="7">Bifunctional [protein-PII] modification enzyme</fullName>
    </alternativeName>
    <alternativeName>
        <fullName evidence="7">Bifunctional nitrogen sensor protein</fullName>
    </alternativeName>
    <domain>
        <recommendedName>
            <fullName evidence="7">[Protein-PII] uridylyltransferase</fullName>
            <shortName evidence="7">PII uridylyltransferase</shortName>
            <shortName evidence="7">UTase</shortName>
            <ecNumber evidence="7">2.7.7.59</ecNumber>
        </recommendedName>
    </domain>
    <domain>
        <recommendedName>
            <fullName evidence="7">[Protein-PII]-UMP uridylyl-removing enzyme</fullName>
            <shortName evidence="7">UR</shortName>
            <ecNumber evidence="7">3.1.4.-</ecNumber>
        </recommendedName>
    </domain>
</protein>
<keyword evidence="4 7" id="KW-0378">Hydrolase</keyword>
<dbReference type="SUPFAM" id="SSF81301">
    <property type="entry name" value="Nucleotidyltransferase"/>
    <property type="match status" value="1"/>
</dbReference>
<evidence type="ECO:0000256" key="4">
    <source>
        <dbReference type="ARBA" id="ARBA00022801"/>
    </source>
</evidence>
<evidence type="ECO:0000313" key="11">
    <source>
        <dbReference type="Proteomes" id="UP000575898"/>
    </source>
</evidence>
<dbReference type="Gene3D" id="3.30.70.260">
    <property type="match status" value="1"/>
</dbReference>
<keyword evidence="2 7" id="KW-0548">Nucleotidyltransferase</keyword>
<dbReference type="Pfam" id="PF01966">
    <property type="entry name" value="HD"/>
    <property type="match status" value="1"/>
</dbReference>
<dbReference type="InterPro" id="IPR003607">
    <property type="entry name" value="HD/PDEase_dom"/>
</dbReference>
<evidence type="ECO:0000256" key="6">
    <source>
        <dbReference type="ARBA" id="ARBA00023268"/>
    </source>
</evidence>
<dbReference type="NCBIfam" id="TIGR01693">
    <property type="entry name" value="UTase_glnD"/>
    <property type="match status" value="1"/>
</dbReference>
<evidence type="ECO:0000313" key="10">
    <source>
        <dbReference type="EMBL" id="MBB5019570.1"/>
    </source>
</evidence>
<dbReference type="Gene3D" id="1.10.3210.10">
    <property type="entry name" value="Hypothetical protein af1432"/>
    <property type="match status" value="1"/>
</dbReference>
<dbReference type="SUPFAM" id="SSF55021">
    <property type="entry name" value="ACT-like"/>
    <property type="match status" value="2"/>
</dbReference>
<dbReference type="CDD" id="cd04900">
    <property type="entry name" value="ACT_UUR-like_1"/>
    <property type="match status" value="1"/>
</dbReference>
<dbReference type="GO" id="GO:0006808">
    <property type="term" value="P:regulation of nitrogen utilization"/>
    <property type="evidence" value="ECO:0007669"/>
    <property type="project" value="UniProtKB-UniRule"/>
</dbReference>
<feature type="region of interest" description="Uridylyltransferase" evidence="7">
    <location>
        <begin position="1"/>
        <end position="323"/>
    </location>
</feature>
<dbReference type="PANTHER" id="PTHR47320">
    <property type="entry name" value="BIFUNCTIONAL URIDYLYLTRANSFERASE/URIDYLYL-REMOVING ENZYME"/>
    <property type="match status" value="1"/>
</dbReference>